<dbReference type="Gene3D" id="2.40.70.10">
    <property type="entry name" value="Acid Proteases"/>
    <property type="match status" value="1"/>
</dbReference>
<dbReference type="InterPro" id="IPR021109">
    <property type="entry name" value="Peptidase_aspartic_dom_sf"/>
</dbReference>
<evidence type="ECO:0000259" key="3">
    <source>
        <dbReference type="PROSITE" id="PS50158"/>
    </source>
</evidence>
<keyword evidence="2" id="KW-0175">Coiled coil</keyword>
<dbReference type="InterPro" id="IPR043128">
    <property type="entry name" value="Rev_trsase/Diguanyl_cyclase"/>
</dbReference>
<dbReference type="Pfam" id="PF17921">
    <property type="entry name" value="Integrase_H2C2"/>
    <property type="match status" value="2"/>
</dbReference>
<dbReference type="Pfam" id="PF05380">
    <property type="entry name" value="Peptidase_A17"/>
    <property type="match status" value="1"/>
</dbReference>
<dbReference type="InterPro" id="IPR043502">
    <property type="entry name" value="DNA/RNA_pol_sf"/>
</dbReference>
<dbReference type="InterPro" id="IPR041588">
    <property type="entry name" value="Integrase_H2C2"/>
</dbReference>
<dbReference type="PROSITE" id="PS50158">
    <property type="entry name" value="ZF_CCHC"/>
    <property type="match status" value="1"/>
</dbReference>
<dbReference type="Gene3D" id="3.30.420.10">
    <property type="entry name" value="Ribonuclease H-like superfamily/Ribonuclease H"/>
    <property type="match status" value="2"/>
</dbReference>
<dbReference type="CDD" id="cd01647">
    <property type="entry name" value="RT_LTR"/>
    <property type="match status" value="1"/>
</dbReference>
<feature type="coiled-coil region" evidence="2">
    <location>
        <begin position="223"/>
        <end position="250"/>
    </location>
</feature>
<dbReference type="Pfam" id="PF22938">
    <property type="entry name" value="Integrase_p58_C"/>
    <property type="match status" value="1"/>
</dbReference>
<dbReference type="SUPFAM" id="SSF56672">
    <property type="entry name" value="DNA/RNA polymerases"/>
    <property type="match status" value="2"/>
</dbReference>
<dbReference type="Proteomes" id="UP001235939">
    <property type="component" value="Chromosome 21"/>
</dbReference>
<dbReference type="InterPro" id="IPR054465">
    <property type="entry name" value="Integrase_p58-like_C"/>
</dbReference>
<dbReference type="InterPro" id="IPR012337">
    <property type="entry name" value="RNaseH-like_sf"/>
</dbReference>
<evidence type="ECO:0000256" key="2">
    <source>
        <dbReference type="SAM" id="Coils"/>
    </source>
</evidence>
<dbReference type="InterPro" id="IPR001878">
    <property type="entry name" value="Znf_CCHC"/>
</dbReference>
<keyword evidence="1" id="KW-0863">Zinc-finger</keyword>
<protein>
    <submittedName>
        <fullName evidence="5">Uncharacterized protein</fullName>
    </submittedName>
</protein>
<dbReference type="SUPFAM" id="SSF53098">
    <property type="entry name" value="Ribonuclease H-like"/>
    <property type="match status" value="2"/>
</dbReference>
<feature type="domain" description="Integrase catalytic" evidence="4">
    <location>
        <begin position="2552"/>
        <end position="2661"/>
    </location>
</feature>
<proteinExistence type="predicted"/>
<evidence type="ECO:0000313" key="5">
    <source>
        <dbReference type="EMBL" id="UYV82308.1"/>
    </source>
</evidence>
<feature type="domain" description="CCHC-type" evidence="3">
    <location>
        <begin position="1577"/>
        <end position="1592"/>
    </location>
</feature>
<evidence type="ECO:0000256" key="1">
    <source>
        <dbReference type="PROSITE-ProRule" id="PRU00047"/>
    </source>
</evidence>
<dbReference type="Pfam" id="PF03564">
    <property type="entry name" value="DUF1759"/>
    <property type="match status" value="1"/>
</dbReference>
<dbReference type="InterPro" id="IPR000477">
    <property type="entry name" value="RT_dom"/>
</dbReference>
<feature type="domain" description="Integrase catalytic" evidence="4">
    <location>
        <begin position="851"/>
        <end position="1010"/>
    </location>
</feature>
<dbReference type="InterPro" id="IPR036397">
    <property type="entry name" value="RNaseH_sf"/>
</dbReference>
<feature type="coiled-coil region" evidence="2">
    <location>
        <begin position="80"/>
        <end position="126"/>
    </location>
</feature>
<dbReference type="Gene3D" id="4.10.60.10">
    <property type="entry name" value="Zinc finger, CCHC-type"/>
    <property type="match status" value="1"/>
</dbReference>
<dbReference type="InterPro" id="IPR008042">
    <property type="entry name" value="Retrotrans_Pao"/>
</dbReference>
<dbReference type="PROSITE" id="PS50994">
    <property type="entry name" value="INTEGRASE"/>
    <property type="match status" value="2"/>
</dbReference>
<sequence>MTVLERSTPAYIGMRNSCRASRRTKLRGVLQASCCLKRSDCCLPPTPVYFLEDSRRFYELLSPVLLLLSLTVLQLASLKMEEILKAMQAQTQALQAQNQETREALNQAFQAQNQETREVLQAQNQETREAFQAQHQELKKSLGLKFKCLKDEISSVKEEMKDEISSLTDGTQEIRQAFWLLHFVGPAVEVLQMIPEPLRLDFNSLIDTLDSRYVEEHYQQLHVVKFTNRLQEKKESLQDLANDIRRLARLAFPTCPSETQDFMARQQFIDAIGDPETQRFARLSSATTLQETLVQAMKHEAAQQASRGSYRLARQVELDNPEREKGRCWTCGTERITLKNPQPLGRTRKTTIVSFSGRKLAGPFENAPDGTIQVSSLSKYRKWIIATGLHKWKKLRHDIMEECIIGLDVLRQFGLSIDIGRNLLRTSDEDIPLLTPQQLHNFQACRVLALEDTKVPPRSECVIKGQLETTKVIPKFVILEGDSEAPSRGILVAKELIDTEQDVIPIIFNKSGGNNERTSTWTAERTGNTPCYVQQQFCKSSENYGRTYLTKHRIYTGESNPIKRAPPSDTPCSTSRSGNLDVLVKKKDGSTRFCVDYRKLNDITKKDSYPFPRIDATLDTLAFNVMPFGLCIAPATFERLMEAVLQGLATETCMVYLDDIIVLGKNFEEHLSNIEKVFKRLEAANLNLSPKKCKRFKKEVAYLGHIISAEGVQTDPEKTETVRMWPTPEDLTQLRSFLGLCTYYRRFIPRFSNIARPLHRLTEIKWESEDGKHESWKLVLPRSYVPLALQEMHSSSTRGHFGIRKTLAKARERYFWPESRTDVEKWCRNCTQCSARKGPTTRCKGKLKIYNVGAPFERIAIDVVGPFSKSDLGNKYILVIMDYFTKWPVAVPIPDQEASTVSEALLQDWVCIFGVPRILHSDRGRNFESNIFHELCRRLGIDKTRTTPLHPQSDGMIERFNWTLTQHLTMFVDKNQRDWDQHLPKLLMAYRSAEHESTGYSPARMLFGHELRMPCDVHLGRSEETFENTNEYISHLEERMLTIHQWAREKFHFSSEKMKDRFNVKTSHKTFKVGEMVWLHNPQRKKGLSPKLKYQWKGPYKIIKCLNDVIYRIQKTRTSKPKVVHYNRLAPFRGEVEERSYVVYSKQAAVSRVRTSAYRRRRLYFLEDSRRFYELLSPVLLLLSLTVLQLMDKLKKACETKRRTLESVIAEADGELRKQEPCLEMLMSLRPKLLRCKDRFLIASDCLIEQLIKADREDEEIEDVDIVQANLFGKSEGVLQKREQLLAKPTVDRESIVSGGNEGKSNLHRLPKLELPKFGGEAREWLQFWSAFQSVHDDDSISACVKFQYLQNCMIKGSVSEEIVSSFPNPATNYPLAISTLKERFGREDLLVEVYVRDLIAIILENAYGRNTTSFSTLYVRLSSQLRALGSLGVTTDKCAAILYPTVESALPEDLFVAWERTRHHHKPDEDGKHKSSEVLLEKLMEFLKHEVEGGERMRLARQPFSSSYPSQFNRDKPPKPKTSVATAASLVVAEGKSNNAYKCVFCDGKHLSEQCCKAMSMSLEERRKIIQDKRGCYSCLKPGHISKKCRNVMKCVICSRKHWAIVCPVSKGSQKSDEIEEKSKNTDASVDMPNRVRCQDVLLQTIMVKINGENKSKVVRAMLDSGSQNSYVLEQTVSEVGLTMLGKKEVEHLLFGGVKSRPQQHKRYRIYISDVDSKYNCNFEVQDCSEICSAMPSAQPTEWMTELRSKGIDLDVYRSNTEIKLLLGADVYAKLLTGKKIGLESGPVALETKLGWTVSGKVLENVQTTKSQSSVLSCLVRDATIQDLWRLDVIGIMEPMKEKSKEELSVAALEHFNQTVKQNEDGRYSVNLPWIGGHPPLPNYKLISEKKLESTTARLEKLGVLSTYHDVFKSWEDEGIIERVDSESGHVLSHHGVIKPERNPSLNDCLEVGPNMLENIPDIITRFRLGPVAVTSDIRKAFLKIEVSEENRNYLQFWWYKNQKLEEKQMYRHCRVVFGVSSSPFLLAAVIYHHLSTYEDEYKKTIDILRRSMYVYNCVASVGSKEDALKFKEESFEIFGTAKMDLREWEIGPSSEERQVPVLGLFWNLRTDELTCDLRSFAKKMEPGKVTRRKILSAAHSLFDPIGFTCPFTIIPKMLLQEYYGVKAGWDTDLSEDISRRFNAWLSQLTEVDKLKIPRCVVQSQDRRTWTLHIFWTVVTRRLQLVPIYEVDFLGVFKLELVACEIGSRLAVHIKSMMEFEDIPITLWTDTTTALAWIKRDMNWSVFVAGRVKKIRQNSSITDWRHVPGKENPADIPSRGASISQLITTRWWEGPVWLKKEEQFWTQSVEKESIEEVNSELRKAVVTHFNIEKRDMLAKITQFSYYHKILRMVAYWRRFLDWLQRKRSNKITKGPITMEEMTLAEEKVIRLVQQCSFEGVKDKKFKNLRVYEDESGLLRVKCRFVSVEKVDAHSYPMVMPSNGVTGQLIWSYHRLMCHAGVQSLHANLRERYWILNSRRTIRNEIRPCAHCRRFRAQPCYVEEGPLPKDRVRVGPAFDVTGVDMTSPLHIKGNKKYWIAFFTCATYRAIHLELCTSLTTETFIGAMRRFVARRGRPSTIYSDNGLTFVGCKNLFSSLDWNKIVEYGAINRISWKFNPPTA</sequence>
<keyword evidence="1" id="KW-0862">Zinc</keyword>
<reference evidence="5 6" key="1">
    <citation type="submission" date="2022-01" db="EMBL/GenBank/DDBJ databases">
        <title>A chromosomal length assembly of Cordylochernes scorpioides.</title>
        <authorList>
            <person name="Zeh D."/>
            <person name="Zeh J."/>
        </authorList>
    </citation>
    <scope>NUCLEOTIDE SEQUENCE [LARGE SCALE GENOMIC DNA]</scope>
    <source>
        <strain evidence="5">IN4F17</strain>
        <tissue evidence="5">Whole Body</tissue>
    </source>
</reference>
<dbReference type="PANTHER" id="PTHR47331:SF5">
    <property type="entry name" value="RIBONUCLEASE H"/>
    <property type="match status" value="1"/>
</dbReference>
<keyword evidence="1" id="KW-0479">Metal-binding</keyword>
<evidence type="ECO:0000313" key="6">
    <source>
        <dbReference type="Proteomes" id="UP001235939"/>
    </source>
</evidence>
<dbReference type="InterPro" id="IPR005312">
    <property type="entry name" value="DUF1759"/>
</dbReference>
<dbReference type="PANTHER" id="PTHR47331">
    <property type="entry name" value="PHD-TYPE DOMAIN-CONTAINING PROTEIN"/>
    <property type="match status" value="1"/>
</dbReference>
<dbReference type="Pfam" id="PF00078">
    <property type="entry name" value="RVT_1"/>
    <property type="match status" value="1"/>
</dbReference>
<dbReference type="Gene3D" id="3.10.10.10">
    <property type="entry name" value="HIV Type 1 Reverse Transcriptase, subunit A, domain 1"/>
    <property type="match status" value="2"/>
</dbReference>
<dbReference type="Gene3D" id="3.30.70.270">
    <property type="match status" value="3"/>
</dbReference>
<dbReference type="InterPro" id="IPR001584">
    <property type="entry name" value="Integrase_cat-core"/>
</dbReference>
<keyword evidence="6" id="KW-1185">Reference proteome</keyword>
<dbReference type="Pfam" id="PF00665">
    <property type="entry name" value="rve"/>
    <property type="match status" value="1"/>
</dbReference>
<dbReference type="EMBL" id="CP092883">
    <property type="protein sequence ID" value="UYV82308.1"/>
    <property type="molecule type" value="Genomic_DNA"/>
</dbReference>
<accession>A0ABY6LMC4</accession>
<dbReference type="SMART" id="SM00343">
    <property type="entry name" value="ZnF_C2HC"/>
    <property type="match status" value="2"/>
</dbReference>
<evidence type="ECO:0000259" key="4">
    <source>
        <dbReference type="PROSITE" id="PS50994"/>
    </source>
</evidence>
<gene>
    <name evidence="5" type="ORF">LAZ67_21001676</name>
</gene>
<name>A0ABY6LMC4_9ARAC</name>
<organism evidence="5 6">
    <name type="scientific">Cordylochernes scorpioides</name>
    <dbReference type="NCBI Taxonomy" id="51811"/>
    <lineage>
        <taxon>Eukaryota</taxon>
        <taxon>Metazoa</taxon>
        <taxon>Ecdysozoa</taxon>
        <taxon>Arthropoda</taxon>
        <taxon>Chelicerata</taxon>
        <taxon>Arachnida</taxon>
        <taxon>Pseudoscorpiones</taxon>
        <taxon>Cheliferoidea</taxon>
        <taxon>Chernetidae</taxon>
        <taxon>Cordylochernes</taxon>
    </lineage>
</organism>